<keyword evidence="6 9" id="KW-0812">Transmembrane</keyword>
<gene>
    <name evidence="10" type="primary">cbiB</name>
    <name evidence="9" type="synonym">cobD</name>
    <name evidence="10" type="ORF">KQI42_05420</name>
</gene>
<name>A0ABS6E5B4_9FIRM</name>
<dbReference type="RefSeq" id="WP_216517532.1">
    <property type="nucleotide sequence ID" value="NZ_JAHLPM010000003.1"/>
</dbReference>
<comment type="caution">
    <text evidence="9">Lacks conserved residue(s) required for the propagation of feature annotation.</text>
</comment>
<feature type="transmembrane region" description="Helical" evidence="9">
    <location>
        <begin position="200"/>
        <end position="219"/>
    </location>
</feature>
<comment type="similarity">
    <text evidence="3 9">Belongs to the CobD/CbiB family.</text>
</comment>
<dbReference type="Pfam" id="PF03186">
    <property type="entry name" value="CobD_Cbib"/>
    <property type="match status" value="1"/>
</dbReference>
<keyword evidence="11" id="KW-1185">Reference proteome</keyword>
<keyword evidence="8 9" id="KW-0472">Membrane</keyword>
<protein>
    <recommendedName>
        <fullName evidence="9">Cobalamin biosynthesis protein CobD</fullName>
    </recommendedName>
</protein>
<organism evidence="10 11">
    <name type="scientific">Tissierella simiarum</name>
    <dbReference type="NCBI Taxonomy" id="2841534"/>
    <lineage>
        <taxon>Bacteria</taxon>
        <taxon>Bacillati</taxon>
        <taxon>Bacillota</taxon>
        <taxon>Tissierellia</taxon>
        <taxon>Tissierellales</taxon>
        <taxon>Tissierellaceae</taxon>
        <taxon>Tissierella</taxon>
    </lineage>
</organism>
<evidence type="ECO:0000256" key="9">
    <source>
        <dbReference type="HAMAP-Rule" id="MF_00024"/>
    </source>
</evidence>
<keyword evidence="7 9" id="KW-1133">Transmembrane helix</keyword>
<evidence type="ECO:0000256" key="4">
    <source>
        <dbReference type="ARBA" id="ARBA00022475"/>
    </source>
</evidence>
<keyword evidence="4 9" id="KW-1003">Cell membrane</keyword>
<evidence type="ECO:0000313" key="10">
    <source>
        <dbReference type="EMBL" id="MBU5437438.1"/>
    </source>
</evidence>
<comment type="subcellular location">
    <subcellularLocation>
        <location evidence="1 9">Cell membrane</location>
        <topology evidence="1 9">Multi-pass membrane protein</topology>
    </subcellularLocation>
</comment>
<evidence type="ECO:0000256" key="3">
    <source>
        <dbReference type="ARBA" id="ARBA00006263"/>
    </source>
</evidence>
<comment type="pathway">
    <text evidence="2 9">Cofactor biosynthesis; adenosylcobalamin biosynthesis.</text>
</comment>
<keyword evidence="5 9" id="KW-0169">Cobalamin biosynthesis</keyword>
<dbReference type="Proteomes" id="UP000749471">
    <property type="component" value="Unassembled WGS sequence"/>
</dbReference>
<dbReference type="EMBL" id="JAHLPM010000003">
    <property type="protein sequence ID" value="MBU5437438.1"/>
    <property type="molecule type" value="Genomic_DNA"/>
</dbReference>
<comment type="function">
    <text evidence="9">Converts cobyric acid to cobinamide by the addition of aminopropanol on the F carboxylic group.</text>
</comment>
<dbReference type="PANTHER" id="PTHR34308:SF1">
    <property type="entry name" value="COBALAMIN BIOSYNTHESIS PROTEIN CBIB"/>
    <property type="match status" value="1"/>
</dbReference>
<accession>A0ABS6E5B4</accession>
<dbReference type="HAMAP" id="MF_00024">
    <property type="entry name" value="CobD_CbiB"/>
    <property type="match status" value="1"/>
</dbReference>
<dbReference type="PANTHER" id="PTHR34308">
    <property type="entry name" value="COBALAMIN BIOSYNTHESIS PROTEIN CBIB"/>
    <property type="match status" value="1"/>
</dbReference>
<evidence type="ECO:0000256" key="8">
    <source>
        <dbReference type="ARBA" id="ARBA00023136"/>
    </source>
</evidence>
<evidence type="ECO:0000256" key="1">
    <source>
        <dbReference type="ARBA" id="ARBA00004651"/>
    </source>
</evidence>
<dbReference type="NCBIfam" id="TIGR00380">
    <property type="entry name" value="cobal_cbiB"/>
    <property type="match status" value="1"/>
</dbReference>
<evidence type="ECO:0000256" key="7">
    <source>
        <dbReference type="ARBA" id="ARBA00022989"/>
    </source>
</evidence>
<feature type="transmembrane region" description="Helical" evidence="9">
    <location>
        <begin position="152"/>
        <end position="170"/>
    </location>
</feature>
<sequence length="312" mass="35448">MNSLIVAAVLDLLIGDPYYFPHPVKLMGRIIGIEERIARKLTRSKGGLKLAGFIIVILNVFLAYFIPYTILKVLLPYKIAYNLLNIYLMYTCIAARCLDVEAMKVYNGIEEGLEEGRKRLSYIVGRDTTNLTFEEIIRADVETVAENTSDGVIAPLFYMMLLGAPGGLAYKMTNTMDSMLGYKNEKYIDYGYFPAKTDDLFNFLPARLTGILMILSSAFKFDIKKGFQMMVRDRKNHKSPNCAYPEGAVAGLLNIQLGGNNYYFGKMVEKPTIGDKTISIDKSHIRDTVEIMYRSEFLFLFLYTLIKIFYNS</sequence>
<evidence type="ECO:0000256" key="5">
    <source>
        <dbReference type="ARBA" id="ARBA00022573"/>
    </source>
</evidence>
<dbReference type="InterPro" id="IPR004485">
    <property type="entry name" value="Cobalamin_biosynth_CobD/CbiB"/>
</dbReference>
<reference evidence="10 11" key="1">
    <citation type="submission" date="2021-06" db="EMBL/GenBank/DDBJ databases">
        <authorList>
            <person name="Sun Q."/>
            <person name="Li D."/>
        </authorList>
    </citation>
    <scope>NUCLEOTIDE SEQUENCE [LARGE SCALE GENOMIC DNA]</scope>
    <source>
        <strain evidence="10 11">MSJ-40</strain>
    </source>
</reference>
<comment type="caution">
    <text evidence="10">The sequence shown here is derived from an EMBL/GenBank/DDBJ whole genome shotgun (WGS) entry which is preliminary data.</text>
</comment>
<evidence type="ECO:0000256" key="2">
    <source>
        <dbReference type="ARBA" id="ARBA00004953"/>
    </source>
</evidence>
<proteinExistence type="inferred from homology"/>
<evidence type="ECO:0000313" key="11">
    <source>
        <dbReference type="Proteomes" id="UP000749471"/>
    </source>
</evidence>
<feature type="transmembrane region" description="Helical" evidence="9">
    <location>
        <begin position="79"/>
        <end position="98"/>
    </location>
</feature>
<evidence type="ECO:0000256" key="6">
    <source>
        <dbReference type="ARBA" id="ARBA00022692"/>
    </source>
</evidence>
<feature type="transmembrane region" description="Helical" evidence="9">
    <location>
        <begin position="46"/>
        <end position="67"/>
    </location>
</feature>